<accession>A0A2K3KI51</accession>
<evidence type="ECO:0000256" key="1">
    <source>
        <dbReference type="SAM" id="MobiDB-lite"/>
    </source>
</evidence>
<name>A0A2K3KI51_TRIPR</name>
<comment type="caution">
    <text evidence="2">The sequence shown here is derived from an EMBL/GenBank/DDBJ whole genome shotgun (WGS) entry which is preliminary data.</text>
</comment>
<proteinExistence type="predicted"/>
<dbReference type="Proteomes" id="UP000236291">
    <property type="component" value="Unassembled WGS sequence"/>
</dbReference>
<reference evidence="2 3" key="2">
    <citation type="journal article" date="2017" name="Front. Plant Sci.">
        <title>Gene Classification and Mining of Molecular Markers Useful in Red Clover (Trifolium pratense) Breeding.</title>
        <authorList>
            <person name="Istvanek J."/>
            <person name="Dluhosova J."/>
            <person name="Dluhos P."/>
            <person name="Patkova L."/>
            <person name="Nedelnik J."/>
            <person name="Repkova J."/>
        </authorList>
    </citation>
    <scope>NUCLEOTIDE SEQUENCE [LARGE SCALE GENOMIC DNA]</scope>
    <source>
        <strain evidence="3">cv. Tatra</strain>
        <tissue evidence="2">Young leaves</tissue>
    </source>
</reference>
<feature type="non-terminal residue" evidence="2">
    <location>
        <position position="1"/>
    </location>
</feature>
<dbReference type="AlphaFoldDB" id="A0A2K3KI51"/>
<protein>
    <submittedName>
        <fullName evidence="2">Uncharacterized protein</fullName>
    </submittedName>
</protein>
<evidence type="ECO:0000313" key="3">
    <source>
        <dbReference type="Proteomes" id="UP000236291"/>
    </source>
</evidence>
<evidence type="ECO:0000313" key="2">
    <source>
        <dbReference type="EMBL" id="PNX65958.1"/>
    </source>
</evidence>
<gene>
    <name evidence="2" type="ORF">L195_g054806</name>
</gene>
<organism evidence="2 3">
    <name type="scientific">Trifolium pratense</name>
    <name type="common">Red clover</name>
    <dbReference type="NCBI Taxonomy" id="57577"/>
    <lineage>
        <taxon>Eukaryota</taxon>
        <taxon>Viridiplantae</taxon>
        <taxon>Streptophyta</taxon>
        <taxon>Embryophyta</taxon>
        <taxon>Tracheophyta</taxon>
        <taxon>Spermatophyta</taxon>
        <taxon>Magnoliopsida</taxon>
        <taxon>eudicotyledons</taxon>
        <taxon>Gunneridae</taxon>
        <taxon>Pentapetalae</taxon>
        <taxon>rosids</taxon>
        <taxon>fabids</taxon>
        <taxon>Fabales</taxon>
        <taxon>Fabaceae</taxon>
        <taxon>Papilionoideae</taxon>
        <taxon>50 kb inversion clade</taxon>
        <taxon>NPAAA clade</taxon>
        <taxon>Hologalegina</taxon>
        <taxon>IRL clade</taxon>
        <taxon>Trifolieae</taxon>
        <taxon>Trifolium</taxon>
    </lineage>
</organism>
<reference evidence="2 3" key="1">
    <citation type="journal article" date="2014" name="Am. J. Bot.">
        <title>Genome assembly and annotation for red clover (Trifolium pratense; Fabaceae).</title>
        <authorList>
            <person name="Istvanek J."/>
            <person name="Jaros M."/>
            <person name="Krenek A."/>
            <person name="Repkova J."/>
        </authorList>
    </citation>
    <scope>NUCLEOTIDE SEQUENCE [LARGE SCALE GENOMIC DNA]</scope>
    <source>
        <strain evidence="3">cv. Tatra</strain>
        <tissue evidence="2">Young leaves</tissue>
    </source>
</reference>
<feature type="region of interest" description="Disordered" evidence="1">
    <location>
        <begin position="30"/>
        <end position="61"/>
    </location>
</feature>
<sequence>FSGSHLMAINAIKGLGPALGGYIYVNTFHSQGTQPPSASTGASPSSTPARSHTSDQTRSVAPTVGKIVSLFIQTKN</sequence>
<feature type="compositionally biased region" description="Low complexity" evidence="1">
    <location>
        <begin position="33"/>
        <end position="51"/>
    </location>
</feature>
<dbReference type="EMBL" id="ASHM01097307">
    <property type="protein sequence ID" value="PNX65958.1"/>
    <property type="molecule type" value="Genomic_DNA"/>
</dbReference>